<dbReference type="PANTHER" id="PTHR47429">
    <property type="entry name" value="PROTEIN TWIN LOV 1"/>
    <property type="match status" value="1"/>
</dbReference>
<keyword evidence="1" id="KW-0285">Flavoprotein</keyword>
<organism evidence="5 6">
    <name type="scientific">Phlyctema vagabunda</name>
    <dbReference type="NCBI Taxonomy" id="108571"/>
    <lineage>
        <taxon>Eukaryota</taxon>
        <taxon>Fungi</taxon>
        <taxon>Dikarya</taxon>
        <taxon>Ascomycota</taxon>
        <taxon>Pezizomycotina</taxon>
        <taxon>Leotiomycetes</taxon>
        <taxon>Helotiales</taxon>
        <taxon>Dermateaceae</taxon>
        <taxon>Phlyctema</taxon>
    </lineage>
</organism>
<reference evidence="5 6" key="1">
    <citation type="submission" date="2024-06" db="EMBL/GenBank/DDBJ databases">
        <title>Complete genome of Phlyctema vagabunda strain 19-DSS-EL-015.</title>
        <authorList>
            <person name="Fiorenzani C."/>
        </authorList>
    </citation>
    <scope>NUCLEOTIDE SEQUENCE [LARGE SCALE GENOMIC DNA]</scope>
    <source>
        <strain evidence="5 6">19-DSS-EL-015</strain>
    </source>
</reference>
<evidence type="ECO:0000256" key="1">
    <source>
        <dbReference type="ARBA" id="ARBA00022630"/>
    </source>
</evidence>
<feature type="compositionally biased region" description="Pro residues" evidence="4">
    <location>
        <begin position="70"/>
        <end position="80"/>
    </location>
</feature>
<keyword evidence="6" id="KW-1185">Reference proteome</keyword>
<protein>
    <submittedName>
        <fullName evidence="5">Hisactophilin c49s mutant phototropin phy3 fusion protein</fullName>
    </submittedName>
</protein>
<evidence type="ECO:0000256" key="3">
    <source>
        <dbReference type="ARBA" id="ARBA00022991"/>
    </source>
</evidence>
<feature type="compositionally biased region" description="Basic and acidic residues" evidence="4">
    <location>
        <begin position="1"/>
        <end position="11"/>
    </location>
</feature>
<proteinExistence type="predicted"/>
<keyword evidence="2" id="KW-0288">FMN</keyword>
<evidence type="ECO:0000313" key="5">
    <source>
        <dbReference type="EMBL" id="KAL3419363.1"/>
    </source>
</evidence>
<evidence type="ECO:0000256" key="4">
    <source>
        <dbReference type="SAM" id="MobiDB-lite"/>
    </source>
</evidence>
<sequence length="385" mass="42759">MNILKSSERRTHMAHKMTSIFNPTVARREANQQADSAEPPTVPYYRARQRPDSAASATRSEHSLRFEEQPPLPVAKPPLITPKKTTTSQPVQGPEPDPERHNVVPQAATGKQMARKERRMSGESYSMMESRVQSSMSVHRSPPDSQDDSEHSYETNATSLPALQSKGPPDESDPLAPLAEEDLDPGSFDLVAPAETGVRQYSLETRSEQLFSTEHLKVIFADPSLLLRFTAFLSASRPKSIPILIYYLDAVKALKAIQYSNAIAEALDPIDAHDFTKQPLKSTANVILEDRAKKAFEALVRDDLPAYVTHIYIQTVSLSIQRRITGTLPAHLREASEGLAEVFCLTDPSRPDNPIVFASEGRTAPNSSLNKTDTFQSFIERHSME</sequence>
<gene>
    <name evidence="5" type="ORF">PVAG01_09585</name>
</gene>
<name>A0ABR4P7U0_9HELO</name>
<evidence type="ECO:0000256" key="2">
    <source>
        <dbReference type="ARBA" id="ARBA00022643"/>
    </source>
</evidence>
<comment type="caution">
    <text evidence="5">The sequence shown here is derived from an EMBL/GenBank/DDBJ whole genome shotgun (WGS) entry which is preliminary data.</text>
</comment>
<accession>A0ABR4P7U0</accession>
<feature type="compositionally biased region" description="Basic and acidic residues" evidence="4">
    <location>
        <begin position="59"/>
        <end position="68"/>
    </location>
</feature>
<feature type="region of interest" description="Disordered" evidence="4">
    <location>
        <begin position="1"/>
        <end position="189"/>
    </location>
</feature>
<dbReference type="Proteomes" id="UP001629113">
    <property type="component" value="Unassembled WGS sequence"/>
</dbReference>
<dbReference type="EMBL" id="JBFCZG010000008">
    <property type="protein sequence ID" value="KAL3419363.1"/>
    <property type="molecule type" value="Genomic_DNA"/>
</dbReference>
<dbReference type="PANTHER" id="PTHR47429:SF9">
    <property type="entry name" value="PAS DOMAIN-CONTAINING PROTEIN"/>
    <property type="match status" value="1"/>
</dbReference>
<keyword evidence="3" id="KW-0157">Chromophore</keyword>
<evidence type="ECO:0000313" key="6">
    <source>
        <dbReference type="Proteomes" id="UP001629113"/>
    </source>
</evidence>